<dbReference type="EMBL" id="CM034399">
    <property type="protein sequence ID" value="KAJ0176431.1"/>
    <property type="molecule type" value="Genomic_DNA"/>
</dbReference>
<keyword evidence="2" id="KW-1185">Reference proteome</keyword>
<protein>
    <submittedName>
        <fullName evidence="1">Uncharacterized protein</fullName>
    </submittedName>
</protein>
<dbReference type="Proteomes" id="UP000824533">
    <property type="component" value="Linkage Group LG13"/>
</dbReference>
<proteinExistence type="predicted"/>
<name>A0ACC1CXK3_9NEOP</name>
<comment type="caution">
    <text evidence="1">The sequence shown here is derived from an EMBL/GenBank/DDBJ whole genome shotgun (WGS) entry which is preliminary data.</text>
</comment>
<organism evidence="1 2">
    <name type="scientific">Dendrolimus kikuchii</name>
    <dbReference type="NCBI Taxonomy" id="765133"/>
    <lineage>
        <taxon>Eukaryota</taxon>
        <taxon>Metazoa</taxon>
        <taxon>Ecdysozoa</taxon>
        <taxon>Arthropoda</taxon>
        <taxon>Hexapoda</taxon>
        <taxon>Insecta</taxon>
        <taxon>Pterygota</taxon>
        <taxon>Neoptera</taxon>
        <taxon>Endopterygota</taxon>
        <taxon>Lepidoptera</taxon>
        <taxon>Glossata</taxon>
        <taxon>Ditrysia</taxon>
        <taxon>Bombycoidea</taxon>
        <taxon>Lasiocampidae</taxon>
        <taxon>Dendrolimus</taxon>
    </lineage>
</organism>
<evidence type="ECO:0000313" key="2">
    <source>
        <dbReference type="Proteomes" id="UP000824533"/>
    </source>
</evidence>
<gene>
    <name evidence="1" type="ORF">K1T71_007610</name>
</gene>
<reference evidence="1 2" key="1">
    <citation type="journal article" date="2021" name="Front. Genet.">
        <title>Chromosome-Level Genome Assembly Reveals Significant Gene Expansion in the Toll and IMD Signaling Pathways of Dendrolimus kikuchii.</title>
        <authorList>
            <person name="Zhou J."/>
            <person name="Wu P."/>
            <person name="Xiong Z."/>
            <person name="Liu N."/>
            <person name="Zhao N."/>
            <person name="Ji M."/>
            <person name="Qiu Y."/>
            <person name="Yang B."/>
        </authorList>
    </citation>
    <scope>NUCLEOTIDE SEQUENCE [LARGE SCALE GENOMIC DNA]</scope>
    <source>
        <strain evidence="1">Ann1</strain>
    </source>
</reference>
<accession>A0ACC1CXK3</accession>
<sequence>MTDSNSFSSLLALVDSHLSKSSFQMNDISDISKSISISPFNRLHKDDSDTCLSSSSQILPLPPFNVIDSPINNILAEQVSNMIKAKEKKEQEAKDNIAHKLKNLNLDDNYIDLVKAIKESKGHHVPINDKESRISLDLVLKDSEEIVLDNEPKMKEQVFSELPYINNKFYILKEKVNKAGCSPFGKVLTARWRPVAAPYLHERIISRVKRFDFNLRSPCNGILEKSRWPTLPNHIQLGIFDVNPIINK</sequence>
<evidence type="ECO:0000313" key="1">
    <source>
        <dbReference type="EMBL" id="KAJ0176431.1"/>
    </source>
</evidence>